<dbReference type="AlphaFoldDB" id="D1NUW9"/>
<protein>
    <submittedName>
        <fullName evidence="1">Uncharacterized protein</fullName>
    </submittedName>
</protein>
<accession>D1NUW9</accession>
<name>D1NUW9_9BIFI</name>
<organism evidence="1 2">
    <name type="scientific">Bifidobacterium gallicum DSM 20093 = LMG 11596</name>
    <dbReference type="NCBI Taxonomy" id="561180"/>
    <lineage>
        <taxon>Bacteria</taxon>
        <taxon>Bacillati</taxon>
        <taxon>Actinomycetota</taxon>
        <taxon>Actinomycetes</taxon>
        <taxon>Bifidobacteriales</taxon>
        <taxon>Bifidobacteriaceae</taxon>
        <taxon>Bifidobacterium</taxon>
    </lineage>
</organism>
<evidence type="ECO:0000313" key="1">
    <source>
        <dbReference type="EMBL" id="EFA22620.1"/>
    </source>
</evidence>
<evidence type="ECO:0000313" key="2">
    <source>
        <dbReference type="Proteomes" id="UP000003656"/>
    </source>
</evidence>
<dbReference type="EMBL" id="ABXB03000003">
    <property type="protein sequence ID" value="EFA22620.1"/>
    <property type="molecule type" value="Genomic_DNA"/>
</dbReference>
<dbReference type="Proteomes" id="UP000003656">
    <property type="component" value="Unassembled WGS sequence"/>
</dbReference>
<sequence>MRIVDQEALAGWRTISLTAHHQRWELWMPRQREMPVRLKPIAQAEPSKPRLLELTALLELTELLAL</sequence>
<proteinExistence type="predicted"/>
<comment type="caution">
    <text evidence="1">The sequence shown here is derived from an EMBL/GenBank/DDBJ whole genome shotgun (WGS) entry which is preliminary data.</text>
</comment>
<dbReference type="STRING" id="561180.BIFGAL_03647"/>
<reference evidence="1 2" key="1">
    <citation type="submission" date="2009-11" db="EMBL/GenBank/DDBJ databases">
        <authorList>
            <person name="Weinstock G."/>
            <person name="Sodergren E."/>
            <person name="Clifton S."/>
            <person name="Fulton L."/>
            <person name="Fulton B."/>
            <person name="Courtney L."/>
            <person name="Fronick C."/>
            <person name="Harrison M."/>
            <person name="Strong C."/>
            <person name="Farmer C."/>
            <person name="Delahaunty K."/>
            <person name="Markovic C."/>
            <person name="Hall O."/>
            <person name="Minx P."/>
            <person name="Tomlinson C."/>
            <person name="Mitreva M."/>
            <person name="Nelson J."/>
            <person name="Hou S."/>
            <person name="Wollam A."/>
            <person name="Pepin K.H."/>
            <person name="Johnson M."/>
            <person name="Bhonagiri V."/>
            <person name="Nash W.E."/>
            <person name="Warren W."/>
            <person name="Chinwalla A."/>
            <person name="Mardis E.R."/>
            <person name="Wilson R.K."/>
        </authorList>
    </citation>
    <scope>NUCLEOTIDE SEQUENCE [LARGE SCALE GENOMIC DNA]</scope>
    <source>
        <strain evidence="1 2">DSM 20093</strain>
    </source>
</reference>
<gene>
    <name evidence="1" type="ORF">BIFGAL_03647</name>
</gene>